<organism evidence="1 2">
    <name type="scientific">Streptomyces marincola</name>
    <dbReference type="NCBI Taxonomy" id="2878388"/>
    <lineage>
        <taxon>Bacteria</taxon>
        <taxon>Bacillati</taxon>
        <taxon>Actinomycetota</taxon>
        <taxon>Actinomycetes</taxon>
        <taxon>Kitasatosporales</taxon>
        <taxon>Streptomycetaceae</taxon>
        <taxon>Streptomyces</taxon>
    </lineage>
</organism>
<dbReference type="RefSeq" id="WP_086158819.1">
    <property type="nucleotide sequence ID" value="NZ_CP021121.1"/>
</dbReference>
<dbReference type="EMBL" id="CP021121">
    <property type="protein sequence ID" value="ARQ69182.1"/>
    <property type="molecule type" value="Genomic_DNA"/>
</dbReference>
<accession>A0A1W7CWM7</accession>
<gene>
    <name evidence="1" type="ORF">CAG99_10185</name>
</gene>
<proteinExistence type="predicted"/>
<protein>
    <submittedName>
        <fullName evidence="1">Uncharacterized protein</fullName>
    </submittedName>
</protein>
<evidence type="ECO:0000313" key="2">
    <source>
        <dbReference type="Proteomes" id="UP000194218"/>
    </source>
</evidence>
<dbReference type="Proteomes" id="UP000194218">
    <property type="component" value="Chromosome"/>
</dbReference>
<reference evidence="1 2" key="1">
    <citation type="submission" date="2017-05" db="EMBL/GenBank/DDBJ databases">
        <title>Complete genome sequence of Streptomyces sp. SCSIO 03032 revealed the diverse biosynthetic pathways for its bioactive secondary metabolites.</title>
        <authorList>
            <person name="Ma L."/>
            <person name="Zhu Y."/>
            <person name="Zhang W."/>
            <person name="Zhang G."/>
            <person name="Tian X."/>
            <person name="Zhang S."/>
            <person name="Zhang C."/>
        </authorList>
    </citation>
    <scope>NUCLEOTIDE SEQUENCE [LARGE SCALE GENOMIC DNA]</scope>
    <source>
        <strain evidence="1 2">SCSIO 03032</strain>
    </source>
</reference>
<evidence type="ECO:0000313" key="1">
    <source>
        <dbReference type="EMBL" id="ARQ69182.1"/>
    </source>
</evidence>
<dbReference type="AlphaFoldDB" id="A0A1W7CWM7"/>
<keyword evidence="2" id="KW-1185">Reference proteome</keyword>
<sequence>MPTPPESLDTLRPALGSTSTTEVLHASWEAFDLALRVADAVTWLDGVDELRALAAARACAGGRALLPLPRDGRPLPLPRQPAASTRACADVLRDVHRSLTALARARPAPDPDGDALLEAAALAEDAATAFDGLAVV</sequence>
<name>A0A1W7CWM7_9ACTN</name>
<dbReference type="KEGG" id="smao:CAG99_10185"/>